<evidence type="ECO:0000313" key="1">
    <source>
        <dbReference type="EMBL" id="RSU12297.1"/>
    </source>
</evidence>
<dbReference type="Proteomes" id="UP000287605">
    <property type="component" value="Unassembled WGS sequence"/>
</dbReference>
<protein>
    <submittedName>
        <fullName evidence="1">Uncharacterized protein</fullName>
    </submittedName>
</protein>
<dbReference type="EMBL" id="NGKA01000008">
    <property type="protein sequence ID" value="RSU12297.1"/>
    <property type="molecule type" value="Genomic_DNA"/>
</dbReference>
<dbReference type="RefSeq" id="WP_126808778.1">
    <property type="nucleotide sequence ID" value="NZ_NGKA01000008.1"/>
</dbReference>
<name>A0A430AW67_9ENTE</name>
<accession>A0A430AW67</accession>
<reference evidence="1 2" key="1">
    <citation type="submission" date="2017-05" db="EMBL/GenBank/DDBJ databases">
        <title>Vagococcus spp. assemblies.</title>
        <authorList>
            <person name="Gulvik C.A."/>
        </authorList>
    </citation>
    <scope>NUCLEOTIDE SEQUENCE [LARGE SCALE GENOMIC DNA]</scope>
    <source>
        <strain evidence="1 2">CCUG 51432</strain>
    </source>
</reference>
<evidence type="ECO:0000313" key="2">
    <source>
        <dbReference type="Proteomes" id="UP000287605"/>
    </source>
</evidence>
<organism evidence="1 2">
    <name type="scientific">Vagococcus elongatus</name>
    <dbReference type="NCBI Taxonomy" id="180344"/>
    <lineage>
        <taxon>Bacteria</taxon>
        <taxon>Bacillati</taxon>
        <taxon>Bacillota</taxon>
        <taxon>Bacilli</taxon>
        <taxon>Lactobacillales</taxon>
        <taxon>Enterococcaceae</taxon>
        <taxon>Vagococcus</taxon>
    </lineage>
</organism>
<proteinExistence type="predicted"/>
<sequence length="85" mass="10075">MKKHTSKLVIGILLVTVVVMAAALKERKQEADYYHTLHNRQTWMLQLLDDESNNKLGKEIEKRMNKDTDEVLSKRYEHMNYKGQK</sequence>
<comment type="caution">
    <text evidence="1">The sequence shown here is derived from an EMBL/GenBank/DDBJ whole genome shotgun (WGS) entry which is preliminary data.</text>
</comment>
<gene>
    <name evidence="1" type="ORF">CBF29_06765</name>
</gene>
<keyword evidence="2" id="KW-1185">Reference proteome</keyword>
<dbReference type="AlphaFoldDB" id="A0A430AW67"/>